<evidence type="ECO:0000256" key="5">
    <source>
        <dbReference type="SAM" id="Phobius"/>
    </source>
</evidence>
<accession>A0A9Q8L787</accession>
<dbReference type="InterPro" id="IPR008972">
    <property type="entry name" value="Cupredoxin"/>
</dbReference>
<dbReference type="Pfam" id="PF00394">
    <property type="entry name" value="Cu-oxidase"/>
    <property type="match status" value="1"/>
</dbReference>
<dbReference type="EMBL" id="CP090163">
    <property type="protein sequence ID" value="UJO12100.1"/>
    <property type="molecule type" value="Genomic_DNA"/>
</dbReference>
<dbReference type="Gene3D" id="2.60.40.420">
    <property type="entry name" value="Cupredoxins - blue copper proteins"/>
    <property type="match status" value="2"/>
</dbReference>
<keyword evidence="5" id="KW-0472">Membrane</keyword>
<keyword evidence="5" id="KW-1133">Transmembrane helix</keyword>
<dbReference type="GO" id="GO:0005507">
    <property type="term" value="F:copper ion binding"/>
    <property type="evidence" value="ECO:0007669"/>
    <property type="project" value="InterPro"/>
</dbReference>
<name>A0A9Q8L787_PASFU</name>
<keyword evidence="2" id="KW-0479">Metal-binding</keyword>
<comment type="similarity">
    <text evidence="1">Belongs to the multicopper oxidase family.</text>
</comment>
<dbReference type="CDD" id="cd04206">
    <property type="entry name" value="CuRO_1_LCC_like"/>
    <property type="match status" value="1"/>
</dbReference>
<dbReference type="AlphaFoldDB" id="A0A9Q8L787"/>
<dbReference type="InterPro" id="IPR011707">
    <property type="entry name" value="Cu-oxidase-like_N"/>
</dbReference>
<keyword evidence="4" id="KW-0186">Copper</keyword>
<evidence type="ECO:0000259" key="7">
    <source>
        <dbReference type="Pfam" id="PF07732"/>
    </source>
</evidence>
<dbReference type="InterPro" id="IPR001117">
    <property type="entry name" value="Cu-oxidase_2nd"/>
</dbReference>
<dbReference type="PANTHER" id="PTHR11709">
    <property type="entry name" value="MULTI-COPPER OXIDASE"/>
    <property type="match status" value="1"/>
</dbReference>
<dbReference type="OrthoDB" id="3645735at2759"/>
<dbReference type="CDD" id="cd04205">
    <property type="entry name" value="CuRO_2_LCC_like"/>
    <property type="match status" value="1"/>
</dbReference>
<dbReference type="Proteomes" id="UP000756132">
    <property type="component" value="Chromosome 1"/>
</dbReference>
<evidence type="ECO:0000259" key="6">
    <source>
        <dbReference type="Pfam" id="PF00394"/>
    </source>
</evidence>
<gene>
    <name evidence="8" type="ORF">CLAFUR5_01737</name>
</gene>
<dbReference type="Pfam" id="PF07732">
    <property type="entry name" value="Cu-oxidase_3"/>
    <property type="match status" value="1"/>
</dbReference>
<evidence type="ECO:0000256" key="3">
    <source>
        <dbReference type="ARBA" id="ARBA00023002"/>
    </source>
</evidence>
<protein>
    <submittedName>
        <fullName evidence="8">Laccase-1</fullName>
    </submittedName>
</protein>
<evidence type="ECO:0000256" key="2">
    <source>
        <dbReference type="ARBA" id="ARBA00022723"/>
    </source>
</evidence>
<feature type="domain" description="Plastocyanin-like" evidence="6">
    <location>
        <begin position="227"/>
        <end position="359"/>
    </location>
</feature>
<feature type="transmembrane region" description="Helical" evidence="5">
    <location>
        <begin position="12"/>
        <end position="29"/>
    </location>
</feature>
<evidence type="ECO:0000256" key="4">
    <source>
        <dbReference type="ARBA" id="ARBA00023008"/>
    </source>
</evidence>
<feature type="domain" description="Plastocyanin-like" evidence="7">
    <location>
        <begin position="95"/>
        <end position="209"/>
    </location>
</feature>
<keyword evidence="5" id="KW-0812">Transmembrane</keyword>
<evidence type="ECO:0000313" key="8">
    <source>
        <dbReference type="EMBL" id="UJO12100.1"/>
    </source>
</evidence>
<evidence type="ECO:0000313" key="9">
    <source>
        <dbReference type="Proteomes" id="UP000756132"/>
    </source>
</evidence>
<dbReference type="InterPro" id="IPR045087">
    <property type="entry name" value="Cu-oxidase_fam"/>
</dbReference>
<dbReference type="GO" id="GO:0016491">
    <property type="term" value="F:oxidoreductase activity"/>
    <property type="evidence" value="ECO:0007669"/>
    <property type="project" value="UniProtKB-KW"/>
</dbReference>
<dbReference type="PANTHER" id="PTHR11709:SF394">
    <property type="entry name" value="FI03373P-RELATED"/>
    <property type="match status" value="1"/>
</dbReference>
<dbReference type="GeneID" id="71981615"/>
<dbReference type="RefSeq" id="XP_047756466.1">
    <property type="nucleotide sequence ID" value="XM_047900885.1"/>
</dbReference>
<keyword evidence="3" id="KW-0560">Oxidoreductase</keyword>
<reference evidence="8" key="2">
    <citation type="journal article" date="2022" name="Microb. Genom.">
        <title>A chromosome-scale genome assembly of the tomato pathogen Cladosporium fulvum reveals a compartmentalized genome architecture and the presence of a dispensable chromosome.</title>
        <authorList>
            <person name="Zaccaron A.Z."/>
            <person name="Chen L.H."/>
            <person name="Samaras A."/>
            <person name="Stergiopoulos I."/>
        </authorList>
    </citation>
    <scope>NUCLEOTIDE SEQUENCE</scope>
    <source>
        <strain evidence="8">Race5_Kim</strain>
    </source>
</reference>
<sequence length="440" mass="49318">MEKEKSKKWRTCLSAAAITAAAVLLFFLYPKFDSARTWATDVLYAGAEPEITIETGHGPLARPDAQAPDDLSVRLHPDRHIRRAAQAIELEWNVTNDWRWPDGVAKEVYLINGEFPGPTIEVRSGDELSVTVHNQLEGEEIWIHWHGLRFENQAEEVLGLTRCAIAANASYTYRLQVSPEVHGTFWYYSQAEMQRGDGLFGTLVVHEPRKDLDEDSRPPPDLNIQEDQLLLINDWYHQPSSDVLAAYRDGEFFDAAPPPDSILLNGRGYFDCSKAYDEPSMDCKPMDMPHLTFPDRARLRIVNAGSLVGLTISTVGYSMTVLAVDGGTLVERATFEKLGVLYPGQRMDILFERRGDDQYDSAWITIALDRETMQYPNLVLTDTQQFHIATSRVTNKDALERGGPEIDSGKTNNPFLDLSNVKAMVASTSELGKKADNLVA</sequence>
<evidence type="ECO:0000256" key="1">
    <source>
        <dbReference type="ARBA" id="ARBA00010609"/>
    </source>
</evidence>
<proteinExistence type="inferred from homology"/>
<dbReference type="SUPFAM" id="SSF49503">
    <property type="entry name" value="Cupredoxins"/>
    <property type="match status" value="2"/>
</dbReference>
<dbReference type="KEGG" id="ffu:CLAFUR5_01737"/>
<reference evidence="8" key="1">
    <citation type="submission" date="2021-12" db="EMBL/GenBank/DDBJ databases">
        <authorList>
            <person name="Zaccaron A."/>
            <person name="Stergiopoulos I."/>
        </authorList>
    </citation>
    <scope>NUCLEOTIDE SEQUENCE</scope>
    <source>
        <strain evidence="8">Race5_Kim</strain>
    </source>
</reference>
<organism evidence="8 9">
    <name type="scientific">Passalora fulva</name>
    <name type="common">Tomato leaf mold</name>
    <name type="synonym">Cladosporium fulvum</name>
    <dbReference type="NCBI Taxonomy" id="5499"/>
    <lineage>
        <taxon>Eukaryota</taxon>
        <taxon>Fungi</taxon>
        <taxon>Dikarya</taxon>
        <taxon>Ascomycota</taxon>
        <taxon>Pezizomycotina</taxon>
        <taxon>Dothideomycetes</taxon>
        <taxon>Dothideomycetidae</taxon>
        <taxon>Mycosphaerellales</taxon>
        <taxon>Mycosphaerellaceae</taxon>
        <taxon>Fulvia</taxon>
    </lineage>
</organism>
<keyword evidence="9" id="KW-1185">Reference proteome</keyword>